<gene>
    <name evidence="3" type="ORF">Bandiella_01311</name>
</gene>
<sequence>MYKLYHHPACPFSRKVRIILNEVKAKHTLHEVKFWVANDELVKLNPAGNVPILVDKNYHVIYGNYAINEYLMEEYPMFSLQNKSVVEKTDYRMAMDWCENVFFTEVTKPIFEEKILNFLDRSSSPPDSGKIRQANRNLVKHIDYLQALLGDDYYLFDHKLTLADIVFASQISILDYVDSFNWKQSKEVKMWYSLVKSRPSFQNILQDRIANLNPPKHYSDPDF</sequence>
<dbReference type="Gene3D" id="3.40.30.10">
    <property type="entry name" value="Glutaredoxin"/>
    <property type="match status" value="1"/>
</dbReference>
<dbReference type="EMBL" id="CP110820">
    <property type="protein sequence ID" value="WPX97167.1"/>
    <property type="molecule type" value="Genomic_DNA"/>
</dbReference>
<evidence type="ECO:0000313" key="4">
    <source>
        <dbReference type="Proteomes" id="UP001327219"/>
    </source>
</evidence>
<evidence type="ECO:0000259" key="1">
    <source>
        <dbReference type="PROSITE" id="PS50404"/>
    </source>
</evidence>
<dbReference type="CDD" id="cd00570">
    <property type="entry name" value="GST_N_family"/>
    <property type="match status" value="1"/>
</dbReference>
<dbReference type="PANTHER" id="PTHR44051:SF8">
    <property type="entry name" value="GLUTATHIONE S-TRANSFERASE GSTA"/>
    <property type="match status" value="1"/>
</dbReference>
<dbReference type="InterPro" id="IPR040079">
    <property type="entry name" value="Glutathione_S-Trfase"/>
</dbReference>
<organism evidence="3 4">
    <name type="scientific">Candidatus Bandiella euplotis</name>
    <dbReference type="NCBI Taxonomy" id="1664265"/>
    <lineage>
        <taxon>Bacteria</taxon>
        <taxon>Pseudomonadati</taxon>
        <taxon>Pseudomonadota</taxon>
        <taxon>Alphaproteobacteria</taxon>
        <taxon>Rickettsiales</taxon>
        <taxon>Candidatus Midichloriaceae</taxon>
        <taxon>Candidatus Bandiella</taxon>
    </lineage>
</organism>
<reference evidence="3 4" key="1">
    <citation type="submission" date="2022-11" db="EMBL/GenBank/DDBJ databases">
        <title>Host association and intracellularity evolved multiple times independently in the Rickettsiales.</title>
        <authorList>
            <person name="Castelli M."/>
            <person name="Nardi T."/>
            <person name="Gammuto L."/>
            <person name="Bellinzona G."/>
            <person name="Sabaneyeva E."/>
            <person name="Potekhin A."/>
            <person name="Serra V."/>
            <person name="Petroni G."/>
            <person name="Sassera D."/>
        </authorList>
    </citation>
    <scope>NUCLEOTIDE SEQUENCE [LARGE SCALE GENOMIC DNA]</scope>
    <source>
        <strain evidence="3 4">NDG2</strain>
    </source>
</reference>
<dbReference type="InterPro" id="IPR010987">
    <property type="entry name" value="Glutathione-S-Trfase_C-like"/>
</dbReference>
<dbReference type="SUPFAM" id="SSF47616">
    <property type="entry name" value="GST C-terminal domain-like"/>
    <property type="match status" value="1"/>
</dbReference>
<accession>A0ABZ0UML1</accession>
<dbReference type="PROSITE" id="PS50404">
    <property type="entry name" value="GST_NTER"/>
    <property type="match status" value="1"/>
</dbReference>
<proteinExistence type="predicted"/>
<keyword evidence="4" id="KW-1185">Reference proteome</keyword>
<dbReference type="Pfam" id="PF13409">
    <property type="entry name" value="GST_N_2"/>
    <property type="match status" value="1"/>
</dbReference>
<feature type="domain" description="GST C-terminal" evidence="2">
    <location>
        <begin position="84"/>
        <end position="223"/>
    </location>
</feature>
<dbReference type="Proteomes" id="UP001327219">
    <property type="component" value="Chromosome"/>
</dbReference>
<dbReference type="InterPro" id="IPR004046">
    <property type="entry name" value="GST_C"/>
</dbReference>
<dbReference type="Pfam" id="PF14497">
    <property type="entry name" value="GST_C_3"/>
    <property type="match status" value="1"/>
</dbReference>
<dbReference type="PROSITE" id="PS50405">
    <property type="entry name" value="GST_CTER"/>
    <property type="match status" value="1"/>
</dbReference>
<dbReference type="SUPFAM" id="SSF52833">
    <property type="entry name" value="Thioredoxin-like"/>
    <property type="match status" value="1"/>
</dbReference>
<protein>
    <submittedName>
        <fullName evidence="3">Glutathione S-transferase</fullName>
    </submittedName>
</protein>
<dbReference type="RefSeq" id="WP_323732777.1">
    <property type="nucleotide sequence ID" value="NZ_CP110820.1"/>
</dbReference>
<feature type="domain" description="GST N-terminal" evidence="1">
    <location>
        <begin position="1"/>
        <end position="79"/>
    </location>
</feature>
<name>A0ABZ0UML1_9RICK</name>
<dbReference type="Gene3D" id="1.20.1050.10">
    <property type="match status" value="1"/>
</dbReference>
<dbReference type="InterPro" id="IPR004045">
    <property type="entry name" value="Glutathione_S-Trfase_N"/>
</dbReference>
<dbReference type="SFLD" id="SFLDS00019">
    <property type="entry name" value="Glutathione_Transferase_(cytos"/>
    <property type="match status" value="1"/>
</dbReference>
<dbReference type="PANTHER" id="PTHR44051">
    <property type="entry name" value="GLUTATHIONE S-TRANSFERASE-RELATED"/>
    <property type="match status" value="1"/>
</dbReference>
<evidence type="ECO:0000259" key="2">
    <source>
        <dbReference type="PROSITE" id="PS50405"/>
    </source>
</evidence>
<dbReference type="SFLD" id="SFLDG00358">
    <property type="entry name" value="Main_(cytGST)"/>
    <property type="match status" value="1"/>
</dbReference>
<dbReference type="InterPro" id="IPR036249">
    <property type="entry name" value="Thioredoxin-like_sf"/>
</dbReference>
<dbReference type="InterPro" id="IPR036282">
    <property type="entry name" value="Glutathione-S-Trfase_C_sf"/>
</dbReference>
<dbReference type="CDD" id="cd00299">
    <property type="entry name" value="GST_C_family"/>
    <property type="match status" value="1"/>
</dbReference>
<evidence type="ECO:0000313" key="3">
    <source>
        <dbReference type="EMBL" id="WPX97167.1"/>
    </source>
</evidence>